<feature type="transmembrane region" description="Helical" evidence="10">
    <location>
        <begin position="257"/>
        <end position="278"/>
    </location>
</feature>
<evidence type="ECO:0000256" key="10">
    <source>
        <dbReference type="SAM" id="Phobius"/>
    </source>
</evidence>
<comment type="pathway">
    <text evidence="2">Glycolipid biosynthesis; glycosylphosphatidylinositol-anchor biosynthesis.</text>
</comment>
<accession>A0ABY5K7U0</accession>
<evidence type="ECO:0000256" key="6">
    <source>
        <dbReference type="ARBA" id="ARBA00022692"/>
    </source>
</evidence>
<keyword evidence="5" id="KW-0808">Transferase</keyword>
<evidence type="ECO:0000256" key="1">
    <source>
        <dbReference type="ARBA" id="ARBA00004477"/>
    </source>
</evidence>
<dbReference type="PANTHER" id="PTHR12468">
    <property type="entry name" value="GPI MANNOSYLTRANSFERASE 2"/>
    <property type="match status" value="1"/>
</dbReference>
<evidence type="ECO:0000256" key="7">
    <source>
        <dbReference type="ARBA" id="ARBA00022824"/>
    </source>
</evidence>
<evidence type="ECO:0008006" key="13">
    <source>
        <dbReference type="Google" id="ProtNLM"/>
    </source>
</evidence>
<evidence type="ECO:0000313" key="12">
    <source>
        <dbReference type="Proteomes" id="UP001317322"/>
    </source>
</evidence>
<keyword evidence="9 10" id="KW-0472">Membrane</keyword>
<reference evidence="11 12" key="1">
    <citation type="submission" date="2022-07" db="EMBL/GenBank/DDBJ databases">
        <title>Novel species in genus cellulomonas.</title>
        <authorList>
            <person name="Ye L."/>
        </authorList>
    </citation>
    <scope>NUCLEOTIDE SEQUENCE [LARGE SCALE GENOMIC DNA]</scope>
    <source>
        <strain evidence="12">zg-Y908</strain>
    </source>
</reference>
<feature type="transmembrane region" description="Helical" evidence="10">
    <location>
        <begin position="128"/>
        <end position="153"/>
    </location>
</feature>
<dbReference type="EMBL" id="CP101989">
    <property type="protein sequence ID" value="UUI66000.1"/>
    <property type="molecule type" value="Genomic_DNA"/>
</dbReference>
<evidence type="ECO:0000256" key="8">
    <source>
        <dbReference type="ARBA" id="ARBA00022989"/>
    </source>
</evidence>
<evidence type="ECO:0000256" key="9">
    <source>
        <dbReference type="ARBA" id="ARBA00023136"/>
    </source>
</evidence>
<keyword evidence="7" id="KW-0256">Endoplasmic reticulum</keyword>
<organism evidence="11 12">
    <name type="scientific">Cellulomonas wangsupingiae</name>
    <dbReference type="NCBI Taxonomy" id="2968085"/>
    <lineage>
        <taxon>Bacteria</taxon>
        <taxon>Bacillati</taxon>
        <taxon>Actinomycetota</taxon>
        <taxon>Actinomycetes</taxon>
        <taxon>Micrococcales</taxon>
        <taxon>Cellulomonadaceae</taxon>
        <taxon>Cellulomonas</taxon>
    </lineage>
</organism>
<gene>
    <name evidence="11" type="ORF">NP075_04515</name>
</gene>
<dbReference type="Proteomes" id="UP001317322">
    <property type="component" value="Chromosome"/>
</dbReference>
<feature type="transmembrane region" description="Helical" evidence="10">
    <location>
        <begin position="366"/>
        <end position="385"/>
    </location>
</feature>
<feature type="transmembrane region" description="Helical" evidence="10">
    <location>
        <begin position="36"/>
        <end position="59"/>
    </location>
</feature>
<keyword evidence="3" id="KW-0337">GPI-anchor biosynthesis</keyword>
<feature type="transmembrane region" description="Helical" evidence="10">
    <location>
        <begin position="311"/>
        <end position="334"/>
    </location>
</feature>
<feature type="transmembrane region" description="Helical" evidence="10">
    <location>
        <begin position="222"/>
        <end position="245"/>
    </location>
</feature>
<proteinExistence type="predicted"/>
<name>A0ABY5K7U0_9CELL</name>
<dbReference type="RefSeq" id="WP_227564113.1">
    <property type="nucleotide sequence ID" value="NZ_CP101989.1"/>
</dbReference>
<sequence>MADAPLVPPDAGPGTTVGASVRRTTSLRRFAAAPPWWVPVLAVYLASRAWTAGLLLLAADRQPLARERWWPQAHPPYEAFVGRWWDGWWYGRIATQGYPAQLPVDPDGTVAMNEWAFFPLFPLLGRGVMAVTGASWEVVAPTLALVLGGLAVLVVDRVVRLGAPRACAAWPGLPPASVAMLCAYPAAVVLQTAYTESLALLLVATSLLLVVRRSYLVACLPVLALGLTRSVAAPLAVVVVVHAWTRLRAEGHLPRGQLVRLGVLLAVTLLSAGLWPLWVGWATGTPDAFVRTQEAWRDGAGFGLFAGGTRLSAHGTAGLAVGLLGAAAVTWLLTRPAARRLGPVLLTWLVAYLVYLAAVTDLISSVFRFTLLAFPLAPLVLGLVTGSRARRAVWCGALLVVLLAGQAAWVWTVWRFVPGEDGFFAAP</sequence>
<feature type="transmembrane region" description="Helical" evidence="10">
    <location>
        <begin position="173"/>
        <end position="190"/>
    </location>
</feature>
<keyword evidence="4" id="KW-0328">Glycosyltransferase</keyword>
<comment type="subcellular location">
    <subcellularLocation>
        <location evidence="1">Endoplasmic reticulum membrane</location>
        <topology evidence="1">Multi-pass membrane protein</topology>
    </subcellularLocation>
</comment>
<evidence type="ECO:0000256" key="3">
    <source>
        <dbReference type="ARBA" id="ARBA00022502"/>
    </source>
</evidence>
<evidence type="ECO:0000313" key="11">
    <source>
        <dbReference type="EMBL" id="UUI66000.1"/>
    </source>
</evidence>
<feature type="transmembrane region" description="Helical" evidence="10">
    <location>
        <begin position="197"/>
        <end position="216"/>
    </location>
</feature>
<protein>
    <recommendedName>
        <fullName evidence="13">Integral membrane protein</fullName>
    </recommendedName>
</protein>
<evidence type="ECO:0000256" key="5">
    <source>
        <dbReference type="ARBA" id="ARBA00022679"/>
    </source>
</evidence>
<evidence type="ECO:0000256" key="4">
    <source>
        <dbReference type="ARBA" id="ARBA00022676"/>
    </source>
</evidence>
<keyword evidence="8 10" id="KW-1133">Transmembrane helix</keyword>
<dbReference type="InterPro" id="IPR007315">
    <property type="entry name" value="PIG-V/Gpi18"/>
</dbReference>
<feature type="transmembrane region" description="Helical" evidence="10">
    <location>
        <begin position="341"/>
        <end position="360"/>
    </location>
</feature>
<keyword evidence="12" id="KW-1185">Reference proteome</keyword>
<dbReference type="PANTHER" id="PTHR12468:SF2">
    <property type="entry name" value="GPI MANNOSYLTRANSFERASE 2"/>
    <property type="match status" value="1"/>
</dbReference>
<evidence type="ECO:0000256" key="2">
    <source>
        <dbReference type="ARBA" id="ARBA00004687"/>
    </source>
</evidence>
<keyword evidence="6 10" id="KW-0812">Transmembrane</keyword>
<feature type="transmembrane region" description="Helical" evidence="10">
    <location>
        <begin position="392"/>
        <end position="414"/>
    </location>
</feature>